<dbReference type="STRING" id="51511.ENSCSAVP00000010919"/>
<sequence>MDNQDLDEDEVIEEFGEDMNYDTFVFDLMQDEPDMDLFFHMEDIFGSMPGGRLPNQLIPMNEGAGRRLPLPLVVHGDDNRDNNNTVRSIPPPPGMIAPCHPLLVRHANHAQVTETAAPISIPRQGCSHSYAGVTGGARNITDGWTHQVTRAGNTNAAQQIINQQEPNHTIHLHYSGIRQPRTAPMVLQRLLGPTAAQDILQISNSLYTEGGGRAQLIVNTDDTNYTPTDIIDVIFLDSMCQYQSGVMASHPTSLVSDNVPSSLARWVEESCVFDAQSLYECITVIKDEIVKHIIKLRDEELAERKEKRQKEKEEKQREEEQKKKEKEEKEKA</sequence>
<evidence type="ECO:0000313" key="3">
    <source>
        <dbReference type="Proteomes" id="UP000007875"/>
    </source>
</evidence>
<dbReference type="GeneTree" id="ENSGT00900000142661"/>
<dbReference type="AlphaFoldDB" id="H2Z007"/>
<dbReference type="Proteomes" id="UP000007875">
    <property type="component" value="Unassembled WGS sequence"/>
</dbReference>
<dbReference type="eggNOG" id="KOG0939">
    <property type="taxonomic scope" value="Eukaryota"/>
</dbReference>
<organism evidence="2 3">
    <name type="scientific">Ciona savignyi</name>
    <name type="common">Pacific transparent sea squirt</name>
    <dbReference type="NCBI Taxonomy" id="51511"/>
    <lineage>
        <taxon>Eukaryota</taxon>
        <taxon>Metazoa</taxon>
        <taxon>Chordata</taxon>
        <taxon>Tunicata</taxon>
        <taxon>Ascidiacea</taxon>
        <taxon>Phlebobranchia</taxon>
        <taxon>Cionidae</taxon>
        <taxon>Ciona</taxon>
    </lineage>
</organism>
<keyword evidence="3" id="KW-1185">Reference proteome</keyword>
<dbReference type="Ensembl" id="ENSCSAVT00000011050.1">
    <property type="protein sequence ID" value="ENSCSAVP00000010919.1"/>
    <property type="gene ID" value="ENSCSAVG00000006394.1"/>
</dbReference>
<reference evidence="2" key="3">
    <citation type="submission" date="2025-09" db="UniProtKB">
        <authorList>
            <consortium name="Ensembl"/>
        </authorList>
    </citation>
    <scope>IDENTIFICATION</scope>
</reference>
<reference evidence="2" key="2">
    <citation type="submission" date="2025-08" db="UniProtKB">
        <authorList>
            <consortium name="Ensembl"/>
        </authorList>
    </citation>
    <scope>IDENTIFICATION</scope>
</reference>
<dbReference type="HOGENOM" id="CLU_838206_0_0_1"/>
<feature type="region of interest" description="Disordered" evidence="1">
    <location>
        <begin position="74"/>
        <end position="93"/>
    </location>
</feature>
<reference evidence="3" key="1">
    <citation type="submission" date="2003-08" db="EMBL/GenBank/DDBJ databases">
        <authorList>
            <person name="Birren B."/>
            <person name="Nusbaum C."/>
            <person name="Abebe A."/>
            <person name="Abouelleil A."/>
            <person name="Adekoya E."/>
            <person name="Ait-zahra M."/>
            <person name="Allen N."/>
            <person name="Allen T."/>
            <person name="An P."/>
            <person name="Anderson M."/>
            <person name="Anderson S."/>
            <person name="Arachchi H."/>
            <person name="Armbruster J."/>
            <person name="Bachantsang P."/>
            <person name="Baldwin J."/>
            <person name="Barry A."/>
            <person name="Bayul T."/>
            <person name="Blitshsteyn B."/>
            <person name="Bloom T."/>
            <person name="Blye J."/>
            <person name="Boguslavskiy L."/>
            <person name="Borowsky M."/>
            <person name="Boukhgalter B."/>
            <person name="Brunache A."/>
            <person name="Butler J."/>
            <person name="Calixte N."/>
            <person name="Calvo S."/>
            <person name="Camarata J."/>
            <person name="Campo K."/>
            <person name="Chang J."/>
            <person name="Cheshatsang Y."/>
            <person name="Citroen M."/>
            <person name="Collymore A."/>
            <person name="Considine T."/>
            <person name="Cook A."/>
            <person name="Cooke P."/>
            <person name="Corum B."/>
            <person name="Cuomo C."/>
            <person name="David R."/>
            <person name="Dawoe T."/>
            <person name="Degray S."/>
            <person name="Dodge S."/>
            <person name="Dooley K."/>
            <person name="Dorje P."/>
            <person name="Dorjee K."/>
            <person name="Dorris L."/>
            <person name="Duffey N."/>
            <person name="Dupes A."/>
            <person name="Elkins T."/>
            <person name="Engels R."/>
            <person name="Erickson J."/>
            <person name="Farina A."/>
            <person name="Faro S."/>
            <person name="Ferreira P."/>
            <person name="Fischer H."/>
            <person name="Fitzgerald M."/>
            <person name="Foley K."/>
            <person name="Gage D."/>
            <person name="Galagan J."/>
            <person name="Gearin G."/>
            <person name="Gnerre S."/>
            <person name="Gnirke A."/>
            <person name="Goyette A."/>
            <person name="Graham J."/>
            <person name="Grandbois E."/>
            <person name="Gyaltsen K."/>
            <person name="Hafez N."/>
            <person name="Hagopian D."/>
            <person name="Hagos B."/>
            <person name="Hall J."/>
            <person name="Hatcher B."/>
            <person name="Heller A."/>
            <person name="Higgins H."/>
            <person name="Honan T."/>
            <person name="Horn A."/>
            <person name="Houde N."/>
            <person name="Hughes L."/>
            <person name="Hulme W."/>
            <person name="Husby E."/>
            <person name="Iliev I."/>
            <person name="Jaffe D."/>
            <person name="Jones C."/>
            <person name="Kamal M."/>
            <person name="Kamat A."/>
            <person name="Kamvysselis M."/>
            <person name="Karlsson E."/>
            <person name="Kells C."/>
            <person name="Kieu A."/>
            <person name="Kisner P."/>
            <person name="Kodira C."/>
            <person name="Kulbokas E."/>
            <person name="Labutti K."/>
            <person name="Lama D."/>
            <person name="Landers T."/>
            <person name="Leger J."/>
            <person name="Levine S."/>
            <person name="Lewis D."/>
            <person name="Lewis T."/>
            <person name="Lindblad-toh K."/>
            <person name="Liu X."/>
            <person name="Lokyitsang T."/>
            <person name="Lokyitsang Y."/>
            <person name="Lucien O."/>
            <person name="Lui A."/>
            <person name="Ma L.J."/>
            <person name="Mabbitt R."/>
            <person name="Macdonald J."/>
            <person name="Maclean C."/>
            <person name="Major J."/>
            <person name="Manning J."/>
            <person name="Marabella R."/>
            <person name="Maru K."/>
            <person name="Matthews C."/>
            <person name="Mauceli E."/>
            <person name="Mccarthy M."/>
            <person name="Mcdonough S."/>
            <person name="Mcghee T."/>
            <person name="Meldrim J."/>
            <person name="Meneus L."/>
            <person name="Mesirov J."/>
            <person name="Mihalev A."/>
            <person name="Mihova T."/>
            <person name="Mikkelsen T."/>
            <person name="Mlenga V."/>
            <person name="Moru K."/>
            <person name="Mozes J."/>
            <person name="Mulrain L."/>
            <person name="Munson G."/>
            <person name="Naylor J."/>
            <person name="Newes C."/>
            <person name="Nguyen C."/>
            <person name="Nguyen N."/>
            <person name="Nguyen T."/>
            <person name="Nicol R."/>
            <person name="Nielsen C."/>
            <person name="Nizzari M."/>
            <person name="Norbu C."/>
            <person name="Norbu N."/>
            <person name="O'donnell P."/>
            <person name="Okoawo O."/>
            <person name="O'leary S."/>
            <person name="Omotosho B."/>
            <person name="O'neill K."/>
            <person name="Osman S."/>
            <person name="Parker S."/>
            <person name="Perrin D."/>
            <person name="Phunkhang P."/>
            <person name="Piqani B."/>
            <person name="Purcell S."/>
            <person name="Rachupka T."/>
            <person name="Ramasamy U."/>
            <person name="Rameau R."/>
            <person name="Ray V."/>
            <person name="Raymond C."/>
            <person name="Retta R."/>
            <person name="Richardson S."/>
            <person name="Rise C."/>
            <person name="Rodriguez J."/>
            <person name="Rogers J."/>
            <person name="Rogov P."/>
            <person name="Rutman M."/>
            <person name="Schupbach R."/>
            <person name="Seaman C."/>
            <person name="Settipalli S."/>
            <person name="Sharpe T."/>
            <person name="Sheridan J."/>
            <person name="Sherpa N."/>
            <person name="Shi J."/>
            <person name="Smirnov S."/>
            <person name="Smith C."/>
            <person name="Sougnez C."/>
            <person name="Spencer B."/>
            <person name="Stalker J."/>
            <person name="Stange-thomann N."/>
            <person name="Stavropoulos S."/>
            <person name="Stetson K."/>
            <person name="Stone C."/>
            <person name="Stone S."/>
            <person name="Stubbs M."/>
            <person name="Talamas J."/>
            <person name="Tchuinga P."/>
            <person name="Tenzing P."/>
            <person name="Tesfaye S."/>
            <person name="Theodore J."/>
            <person name="Thoulutsang Y."/>
            <person name="Topham K."/>
            <person name="Towey S."/>
            <person name="Tsamla T."/>
            <person name="Tsomo N."/>
            <person name="Vallee D."/>
            <person name="Vassiliev H."/>
            <person name="Venkataraman V."/>
            <person name="Vinson J."/>
            <person name="Vo A."/>
            <person name="Wade C."/>
            <person name="Wang S."/>
            <person name="Wangchuk T."/>
            <person name="Wangdi T."/>
            <person name="Whittaker C."/>
            <person name="Wilkinson J."/>
            <person name="Wu Y."/>
            <person name="Wyman D."/>
            <person name="Yadav S."/>
            <person name="Yang S."/>
            <person name="Yang X."/>
            <person name="Yeager S."/>
            <person name="Yee E."/>
            <person name="Young G."/>
            <person name="Zainoun J."/>
            <person name="Zembeck L."/>
            <person name="Zimmer A."/>
            <person name="Zody M."/>
            <person name="Lander E."/>
        </authorList>
    </citation>
    <scope>NUCLEOTIDE SEQUENCE [LARGE SCALE GENOMIC DNA]</scope>
</reference>
<accession>H2Z007</accession>
<name>H2Z007_CIOSA</name>
<feature type="region of interest" description="Disordered" evidence="1">
    <location>
        <begin position="302"/>
        <end position="332"/>
    </location>
</feature>
<evidence type="ECO:0000256" key="1">
    <source>
        <dbReference type="SAM" id="MobiDB-lite"/>
    </source>
</evidence>
<dbReference type="InParanoid" id="H2Z007"/>
<protein>
    <submittedName>
        <fullName evidence="2">Uncharacterized protein</fullName>
    </submittedName>
</protein>
<evidence type="ECO:0000313" key="2">
    <source>
        <dbReference type="Ensembl" id="ENSCSAVP00000010919.1"/>
    </source>
</evidence>
<proteinExistence type="predicted"/>